<protein>
    <recommendedName>
        <fullName evidence="11">R3H domain-containing protein</fullName>
    </recommendedName>
</protein>
<dbReference type="Gene3D" id="3.30.1370.50">
    <property type="entry name" value="R3H-like domain"/>
    <property type="match status" value="1"/>
</dbReference>
<keyword evidence="9" id="KW-0539">Nucleus</keyword>
<comment type="subcellular location">
    <subcellularLocation>
        <location evidence="1">Nucleus</location>
    </subcellularLocation>
</comment>
<reference evidence="12 13" key="1">
    <citation type="journal article" date="2024" name="Commun. Biol.">
        <title>Comparative genomic analysis of thermophilic fungi reveals convergent evolutionary adaptations and gene losses.</title>
        <authorList>
            <person name="Steindorff A.S."/>
            <person name="Aguilar-Pontes M.V."/>
            <person name="Robinson A.J."/>
            <person name="Andreopoulos B."/>
            <person name="LaButti K."/>
            <person name="Kuo A."/>
            <person name="Mondo S."/>
            <person name="Riley R."/>
            <person name="Otillar R."/>
            <person name="Haridas S."/>
            <person name="Lipzen A."/>
            <person name="Grimwood J."/>
            <person name="Schmutz J."/>
            <person name="Clum A."/>
            <person name="Reid I.D."/>
            <person name="Moisan M.C."/>
            <person name="Butler G."/>
            <person name="Nguyen T.T.M."/>
            <person name="Dewar K."/>
            <person name="Conant G."/>
            <person name="Drula E."/>
            <person name="Henrissat B."/>
            <person name="Hansel C."/>
            <person name="Singer S."/>
            <person name="Hutchinson M.I."/>
            <person name="de Vries R.P."/>
            <person name="Natvig D.O."/>
            <person name="Powell A.J."/>
            <person name="Tsang A."/>
            <person name="Grigoriev I.V."/>
        </authorList>
    </citation>
    <scope>NUCLEOTIDE SEQUENCE [LARGE SCALE GENOMIC DNA]</scope>
    <source>
        <strain evidence="12 13">CBS 494.80</strain>
    </source>
</reference>
<keyword evidence="13" id="KW-1185">Reference proteome</keyword>
<keyword evidence="7" id="KW-0805">Transcription regulation</keyword>
<evidence type="ECO:0000256" key="1">
    <source>
        <dbReference type="ARBA" id="ARBA00004123"/>
    </source>
</evidence>
<dbReference type="SUPFAM" id="SSF82708">
    <property type="entry name" value="R3H domain"/>
    <property type="match status" value="1"/>
</dbReference>
<feature type="region of interest" description="Disordered" evidence="10">
    <location>
        <begin position="1"/>
        <end position="91"/>
    </location>
</feature>
<dbReference type="Pfam" id="PF01422">
    <property type="entry name" value="zf-NF-X1"/>
    <property type="match status" value="7"/>
</dbReference>
<evidence type="ECO:0000313" key="13">
    <source>
        <dbReference type="Proteomes" id="UP001595075"/>
    </source>
</evidence>
<dbReference type="Proteomes" id="UP001595075">
    <property type="component" value="Unassembled WGS sequence"/>
</dbReference>
<dbReference type="PROSITE" id="PS51061">
    <property type="entry name" value="R3H"/>
    <property type="match status" value="1"/>
</dbReference>
<comment type="caution">
    <text evidence="12">The sequence shown here is derived from an EMBL/GenBank/DDBJ whole genome shotgun (WGS) entry which is preliminary data.</text>
</comment>
<evidence type="ECO:0000256" key="9">
    <source>
        <dbReference type="ARBA" id="ARBA00023242"/>
    </source>
</evidence>
<feature type="compositionally biased region" description="Gly residues" evidence="10">
    <location>
        <begin position="30"/>
        <end position="40"/>
    </location>
</feature>
<evidence type="ECO:0000313" key="12">
    <source>
        <dbReference type="EMBL" id="KAL2072890.1"/>
    </source>
</evidence>
<evidence type="ECO:0000256" key="2">
    <source>
        <dbReference type="ARBA" id="ARBA00007269"/>
    </source>
</evidence>
<evidence type="ECO:0000256" key="7">
    <source>
        <dbReference type="ARBA" id="ARBA00023015"/>
    </source>
</evidence>
<feature type="compositionally biased region" description="Pro residues" evidence="10">
    <location>
        <begin position="1"/>
        <end position="10"/>
    </location>
</feature>
<evidence type="ECO:0000256" key="5">
    <source>
        <dbReference type="ARBA" id="ARBA00022771"/>
    </source>
</evidence>
<keyword evidence="6" id="KW-0862">Zinc</keyword>
<feature type="compositionally biased region" description="Low complexity" evidence="10">
    <location>
        <begin position="41"/>
        <end position="75"/>
    </location>
</feature>
<dbReference type="EMBL" id="JAZHXI010000004">
    <property type="protein sequence ID" value="KAL2072890.1"/>
    <property type="molecule type" value="Genomic_DNA"/>
</dbReference>
<keyword evidence="3" id="KW-0479">Metal-binding</keyword>
<keyword evidence="4" id="KW-0677">Repeat</keyword>
<dbReference type="InterPro" id="IPR036867">
    <property type="entry name" value="R3H_dom_sf"/>
</dbReference>
<keyword evidence="8" id="KW-0804">Transcription</keyword>
<accession>A0ABR4CSG3</accession>
<dbReference type="CDD" id="cd06008">
    <property type="entry name" value="NF-X1-zinc-finger"/>
    <property type="match status" value="5"/>
</dbReference>
<feature type="region of interest" description="Disordered" evidence="10">
    <location>
        <begin position="124"/>
        <end position="152"/>
    </location>
</feature>
<dbReference type="InterPro" id="IPR034077">
    <property type="entry name" value="R3H_FAP1"/>
</dbReference>
<evidence type="ECO:0000256" key="3">
    <source>
        <dbReference type="ARBA" id="ARBA00022723"/>
    </source>
</evidence>
<sequence>MATTEPPPAPTTAAGPGRPRQRRGPRRGRGGGGGGGGGAPGNAAQAPNASLALRPASIAPDATPAPASTASATRGNGNGRRGGYRGRGRGGAQLMVNGQRAFGGQLTSATPEGSLAGDAPEFIPGQAVAPRSRGPPVRNTARRMSKSQAPDIATRTHEDITNGQYECVICTNEVLPNSKVWSCRTCWSVLHLSCVKRWSKNEVSTHQQRAVENGELPPPRQWRCPGCNLPKSDLPNNYSCWCEKEIEPRSIAGLPPHSCGQSCSKRRAGSCPHPCELMCHAGPCPPCGHMGPSMSCFCGKEMTSRRCVETNYEKGWTCGQICGEDLSCGEHTCEKECHEGLCGSCDVEVESRCYCGREQKGLRCSEREDEMESQSKDETWVGSFNCGVECRKPFDCGNPKHFCEQPCHVQDPEPAHCPLSPDVVTHCPCGKTPINDLLPEPRLDCSAPLPHCQENCQKLLGCGHLCEQKCHAGGCRPCLQTVLISCRCGRTTSNSVCHQGMDEPPQCPRICRSNLNCGRHECGERCCPGEKKASERQASKRKHRALNAPANGEDYEPEHICLRVCGRALKCGNHACASLCHKGPCASCLEAVFEDISCACGRTTLQPPQPCGTKPPECRFDCTRQRTCGHPQIKHQCHEDTEDCPKCPFLVEKPCICGKKTLKNQPCWFTEVRCGLPCNKKLRCGNHFCQKMCHRGGQCEDATSPCTQACGRKKTVCEHTCLDPCHAPYPCKETTPCQAKTFITCECQNQKQAIRCLASKTSPGNSEKTLECNDECLRLQRNAKLAAAFKIDPATHTDDHIPYTTTTLSFFSDNQKFAQQYEREFRVFAADDSEKRLRFKPMQAYQRAFIHALAEDFGFDSESQDPEPHRHVCIFKTPKFVSAPAKTLGQCAKIRTAPVAEASVSKPLVSSAEPWNAFILSNPKFGITIDELYADLKPEFATAGIDFEISFLPSGDVVLKALSVTSWLVKLDKELAAIKAPVSKKVTSLNLASSTTLCAVDSSLNVLRREDQNAASGGWSQVAKGGAALRSIPQATVGAKSSFTVLGSKRMKNLEKKKVVEEAVDDWEVEADAT</sequence>
<dbReference type="CDD" id="cd06006">
    <property type="entry name" value="R3H_unknown_2"/>
    <property type="match status" value="1"/>
</dbReference>
<dbReference type="InterPro" id="IPR000967">
    <property type="entry name" value="Znf_NFX1"/>
</dbReference>
<evidence type="ECO:0000256" key="8">
    <source>
        <dbReference type="ARBA" id="ARBA00023163"/>
    </source>
</evidence>
<dbReference type="SMART" id="SM00438">
    <property type="entry name" value="ZnF_NFX"/>
    <property type="match status" value="8"/>
</dbReference>
<dbReference type="PANTHER" id="PTHR12360:SF12">
    <property type="entry name" value="TRANSCRIPTIONAL REPRESSOR NF-X1"/>
    <property type="match status" value="1"/>
</dbReference>
<comment type="similarity">
    <text evidence="2">Belongs to the NFX1 family.</text>
</comment>
<evidence type="ECO:0000259" key="11">
    <source>
        <dbReference type="PROSITE" id="PS51061"/>
    </source>
</evidence>
<name>A0ABR4CSG3_9HELO</name>
<gene>
    <name evidence="12" type="ORF">VTL71DRAFT_12233</name>
</gene>
<dbReference type="InterPro" id="IPR034078">
    <property type="entry name" value="NFX1_fam"/>
</dbReference>
<keyword evidence="5" id="KW-0863">Zinc-finger</keyword>
<evidence type="ECO:0000256" key="6">
    <source>
        <dbReference type="ARBA" id="ARBA00022833"/>
    </source>
</evidence>
<proteinExistence type="inferred from homology"/>
<evidence type="ECO:0000256" key="10">
    <source>
        <dbReference type="SAM" id="MobiDB-lite"/>
    </source>
</evidence>
<dbReference type="InterPro" id="IPR001374">
    <property type="entry name" value="R3H_dom"/>
</dbReference>
<dbReference type="SMART" id="SM00393">
    <property type="entry name" value="R3H"/>
    <property type="match status" value="1"/>
</dbReference>
<feature type="domain" description="R3H" evidence="11">
    <location>
        <begin position="815"/>
        <end position="878"/>
    </location>
</feature>
<dbReference type="Pfam" id="PF01424">
    <property type="entry name" value="R3H"/>
    <property type="match status" value="1"/>
</dbReference>
<evidence type="ECO:0000256" key="4">
    <source>
        <dbReference type="ARBA" id="ARBA00022737"/>
    </source>
</evidence>
<organism evidence="12 13">
    <name type="scientific">Oculimacula yallundae</name>
    <dbReference type="NCBI Taxonomy" id="86028"/>
    <lineage>
        <taxon>Eukaryota</taxon>
        <taxon>Fungi</taxon>
        <taxon>Dikarya</taxon>
        <taxon>Ascomycota</taxon>
        <taxon>Pezizomycotina</taxon>
        <taxon>Leotiomycetes</taxon>
        <taxon>Helotiales</taxon>
        <taxon>Ploettnerulaceae</taxon>
        <taxon>Oculimacula</taxon>
    </lineage>
</organism>
<feature type="compositionally biased region" description="Basic residues" evidence="10">
    <location>
        <begin position="19"/>
        <end position="29"/>
    </location>
</feature>
<dbReference type="CDD" id="cd16492">
    <property type="entry name" value="RING-CH-C4HC3_NFX1-like"/>
    <property type="match status" value="1"/>
</dbReference>
<dbReference type="PANTHER" id="PTHR12360">
    <property type="entry name" value="NUCLEAR TRANSCRIPTION FACTOR, X-BOX BINDING 1 NFX1"/>
    <property type="match status" value="1"/>
</dbReference>